<comment type="caution">
    <text evidence="2">The sequence shown here is derived from an EMBL/GenBank/DDBJ whole genome shotgun (WGS) entry which is preliminary data.</text>
</comment>
<evidence type="ECO:0008006" key="4">
    <source>
        <dbReference type="Google" id="ProtNLM"/>
    </source>
</evidence>
<dbReference type="Proteomes" id="UP000479293">
    <property type="component" value="Unassembled WGS sequence"/>
</dbReference>
<sequence length="136" mass="14975">MKTMKNITYILFVALALSACSNKMTFQDSSVVPAASGDVKVKKDKNDNYAITVNVRNLAEPKKLSPAREVYIVWMQSDRDLVKKLGQISVGSGMFNKSLSGELTATETVKPDRVFITAENDAQTLNPSTEMILTIK</sequence>
<organism evidence="2 3">
    <name type="scientific">Salmonirosea aquatica</name>
    <dbReference type="NCBI Taxonomy" id="2654236"/>
    <lineage>
        <taxon>Bacteria</taxon>
        <taxon>Pseudomonadati</taxon>
        <taxon>Bacteroidota</taxon>
        <taxon>Cytophagia</taxon>
        <taxon>Cytophagales</taxon>
        <taxon>Spirosomataceae</taxon>
        <taxon>Salmonirosea</taxon>
    </lineage>
</organism>
<gene>
    <name evidence="2" type="ORF">GBK04_07275</name>
</gene>
<name>A0A7C9B961_9BACT</name>
<evidence type="ECO:0000256" key="1">
    <source>
        <dbReference type="SAM" id="SignalP"/>
    </source>
</evidence>
<evidence type="ECO:0000313" key="2">
    <source>
        <dbReference type="EMBL" id="MPR33162.1"/>
    </source>
</evidence>
<proteinExistence type="predicted"/>
<dbReference type="EMBL" id="WHLY01000002">
    <property type="protein sequence ID" value="MPR33162.1"/>
    <property type="molecule type" value="Genomic_DNA"/>
</dbReference>
<reference evidence="2 3" key="1">
    <citation type="submission" date="2019-10" db="EMBL/GenBank/DDBJ databases">
        <title>Draft Genome Sequence of Cytophagaceae sp. SJW1-29.</title>
        <authorList>
            <person name="Choi A."/>
        </authorList>
    </citation>
    <scope>NUCLEOTIDE SEQUENCE [LARGE SCALE GENOMIC DNA]</scope>
    <source>
        <strain evidence="2 3">SJW1-29</strain>
    </source>
</reference>
<evidence type="ECO:0000313" key="3">
    <source>
        <dbReference type="Proteomes" id="UP000479293"/>
    </source>
</evidence>
<dbReference type="PROSITE" id="PS51257">
    <property type="entry name" value="PROKAR_LIPOPROTEIN"/>
    <property type="match status" value="1"/>
</dbReference>
<dbReference type="AlphaFoldDB" id="A0A7C9B961"/>
<feature type="signal peptide" evidence="1">
    <location>
        <begin position="1"/>
        <end position="25"/>
    </location>
</feature>
<keyword evidence="1" id="KW-0732">Signal</keyword>
<accession>A0A7C9B961</accession>
<dbReference type="RefSeq" id="WP_152758197.1">
    <property type="nucleotide sequence ID" value="NZ_WHLY01000002.1"/>
</dbReference>
<keyword evidence="3" id="KW-1185">Reference proteome</keyword>
<feature type="chain" id="PRO_5028969217" description="Anti-sigma factor" evidence="1">
    <location>
        <begin position="26"/>
        <end position="136"/>
    </location>
</feature>
<protein>
    <recommendedName>
        <fullName evidence="4">Anti-sigma factor</fullName>
    </recommendedName>
</protein>